<organism evidence="2 3">
    <name type="scientific">Planctomicrobium piriforme</name>
    <dbReference type="NCBI Taxonomy" id="1576369"/>
    <lineage>
        <taxon>Bacteria</taxon>
        <taxon>Pseudomonadati</taxon>
        <taxon>Planctomycetota</taxon>
        <taxon>Planctomycetia</taxon>
        <taxon>Planctomycetales</taxon>
        <taxon>Planctomycetaceae</taxon>
        <taxon>Planctomicrobium</taxon>
    </lineage>
</organism>
<gene>
    <name evidence="2" type="ORF">SAMN05421753_114146</name>
</gene>
<dbReference type="RefSeq" id="WP_139228559.1">
    <property type="nucleotide sequence ID" value="NZ_FOQD01000014.1"/>
</dbReference>
<accession>A0A1I3MYB7</accession>
<dbReference type="AlphaFoldDB" id="A0A1I3MYB7"/>
<evidence type="ECO:0000313" key="2">
    <source>
        <dbReference type="EMBL" id="SFJ01959.1"/>
    </source>
</evidence>
<dbReference type="EMBL" id="FOQD01000014">
    <property type="protein sequence ID" value="SFJ01959.1"/>
    <property type="molecule type" value="Genomic_DNA"/>
</dbReference>
<reference evidence="3" key="1">
    <citation type="submission" date="2016-10" db="EMBL/GenBank/DDBJ databases">
        <authorList>
            <person name="Varghese N."/>
            <person name="Submissions S."/>
        </authorList>
    </citation>
    <scope>NUCLEOTIDE SEQUENCE [LARGE SCALE GENOMIC DNA]</scope>
    <source>
        <strain evidence="3">DSM 26348</strain>
    </source>
</reference>
<dbReference type="Proteomes" id="UP000199518">
    <property type="component" value="Unassembled WGS sequence"/>
</dbReference>
<name>A0A1I3MYB7_9PLAN</name>
<keyword evidence="1" id="KW-0175">Coiled coil</keyword>
<evidence type="ECO:0000256" key="1">
    <source>
        <dbReference type="SAM" id="Coils"/>
    </source>
</evidence>
<proteinExistence type="predicted"/>
<feature type="coiled-coil region" evidence="1">
    <location>
        <begin position="115"/>
        <end position="142"/>
    </location>
</feature>
<evidence type="ECO:0000313" key="3">
    <source>
        <dbReference type="Proteomes" id="UP000199518"/>
    </source>
</evidence>
<keyword evidence="3" id="KW-1185">Reference proteome</keyword>
<dbReference type="STRING" id="1576369.SAMN05421753_114146"/>
<protein>
    <submittedName>
        <fullName evidence="2">Uncharacterized protein</fullName>
    </submittedName>
</protein>
<sequence>MSTSGIMIMIVLLLSLELIQRHGQAGHAAVTFDLPTLQDGIAAASRDLEIIEAELKNGDELVQAASSISVVALKDRLQTLLTANAAFTEERDELMSEVQVQSQATPETMAQEQQKATLNSQIHELAQTRDSLQQQLQQTQQDDRPIFSFPRGTETSGWLVEISAKRIQAAPFGRAERPMVFSGKPGTLIDITPQQEFLDWSAKQSGQHAYFFLLVRPSGAAAFDEICGRFDQLRTRYGFDVMGTDQILLHPERGAVE</sequence>
<dbReference type="OrthoDB" id="273043at2"/>